<name>A0A382WWA8_9ZZZZ</name>
<protein>
    <recommendedName>
        <fullName evidence="2">Lipopolysaccharide-assembly</fullName>
    </recommendedName>
</protein>
<reference evidence="1" key="1">
    <citation type="submission" date="2018-05" db="EMBL/GenBank/DDBJ databases">
        <authorList>
            <person name="Lanie J.A."/>
            <person name="Ng W.-L."/>
            <person name="Kazmierczak K.M."/>
            <person name="Andrzejewski T.M."/>
            <person name="Davidsen T.M."/>
            <person name="Wayne K.J."/>
            <person name="Tettelin H."/>
            <person name="Glass J.I."/>
            <person name="Rusch D."/>
            <person name="Podicherti R."/>
            <person name="Tsui H.-C.T."/>
            <person name="Winkler M.E."/>
        </authorList>
    </citation>
    <scope>NUCLEOTIDE SEQUENCE</scope>
</reference>
<proteinExistence type="predicted"/>
<dbReference type="Pfam" id="PF04390">
    <property type="entry name" value="LptE"/>
    <property type="match status" value="1"/>
</dbReference>
<dbReference type="Gene3D" id="3.30.160.150">
    <property type="entry name" value="Lipoprotein like domain"/>
    <property type="match status" value="1"/>
</dbReference>
<dbReference type="GO" id="GO:0043165">
    <property type="term" value="P:Gram-negative-bacterium-type cell outer membrane assembly"/>
    <property type="evidence" value="ECO:0007669"/>
    <property type="project" value="InterPro"/>
</dbReference>
<evidence type="ECO:0008006" key="2">
    <source>
        <dbReference type="Google" id="ProtNLM"/>
    </source>
</evidence>
<accession>A0A382WWA8</accession>
<organism evidence="1">
    <name type="scientific">marine metagenome</name>
    <dbReference type="NCBI Taxonomy" id="408172"/>
    <lineage>
        <taxon>unclassified sequences</taxon>
        <taxon>metagenomes</taxon>
        <taxon>ecological metagenomes</taxon>
    </lineage>
</organism>
<dbReference type="AlphaFoldDB" id="A0A382WWA8"/>
<dbReference type="EMBL" id="UINC01162957">
    <property type="protein sequence ID" value="SVD62993.1"/>
    <property type="molecule type" value="Genomic_DNA"/>
</dbReference>
<dbReference type="InterPro" id="IPR007485">
    <property type="entry name" value="LPS_assembly_LptE"/>
</dbReference>
<evidence type="ECO:0000313" key="1">
    <source>
        <dbReference type="EMBL" id="SVD62993.1"/>
    </source>
</evidence>
<dbReference type="PROSITE" id="PS51257">
    <property type="entry name" value="PROKAR_LIPOPROTEIN"/>
    <property type="match status" value="1"/>
</dbReference>
<gene>
    <name evidence="1" type="ORF">METZ01_LOCUS415847</name>
</gene>
<dbReference type="GO" id="GO:0019867">
    <property type="term" value="C:outer membrane"/>
    <property type="evidence" value="ECO:0007669"/>
    <property type="project" value="InterPro"/>
</dbReference>
<sequence>MPKFCSKIAVVFSIVFLSSCRFYSFTGASISPDVKTVSVQYFPNRAATIQPTLSQVFTERLKDYFLEQTNLSLEADAGDLNFSGEIVKYEVKPIAIQANEQAAQNRLSIAVKVKFENTKDESKNFEQKFSRYADYDSGQSLADVEEDLIEQITNELAEDIFNKAVVNW</sequence>